<feature type="domain" description="Riboflavin kinase" evidence="16">
    <location>
        <begin position="185"/>
        <end position="311"/>
    </location>
</feature>
<dbReference type="InterPro" id="IPR023468">
    <property type="entry name" value="Riboflavin_kinase"/>
</dbReference>
<keyword evidence="12" id="KW-0511">Multifunctional enzyme</keyword>
<dbReference type="PIRSF" id="PIRSF004491">
    <property type="entry name" value="FAD_Synth"/>
    <property type="match status" value="1"/>
</dbReference>
<dbReference type="NCBIfam" id="NF004162">
    <property type="entry name" value="PRK05627.1-5"/>
    <property type="match status" value="1"/>
</dbReference>
<evidence type="ECO:0000256" key="5">
    <source>
        <dbReference type="ARBA" id="ARBA00022643"/>
    </source>
</evidence>
<evidence type="ECO:0000256" key="7">
    <source>
        <dbReference type="ARBA" id="ARBA00022695"/>
    </source>
</evidence>
<proteinExistence type="inferred from homology"/>
<evidence type="ECO:0000256" key="9">
    <source>
        <dbReference type="ARBA" id="ARBA00022777"/>
    </source>
</evidence>
<evidence type="ECO:0000256" key="2">
    <source>
        <dbReference type="ARBA" id="ARBA00004726"/>
    </source>
</evidence>
<dbReference type="FunFam" id="3.40.50.620:FF:000021">
    <property type="entry name" value="Riboflavin biosynthesis protein"/>
    <property type="match status" value="1"/>
</dbReference>
<keyword evidence="11 15" id="KW-0067">ATP-binding</keyword>
<dbReference type="FunFam" id="2.40.30.30:FF:000003">
    <property type="entry name" value="Riboflavin biosynthesis protein"/>
    <property type="match status" value="1"/>
</dbReference>
<dbReference type="SUPFAM" id="SSF52374">
    <property type="entry name" value="Nucleotidylyl transferase"/>
    <property type="match status" value="1"/>
</dbReference>
<gene>
    <name evidence="17" type="ORF">DFR56_103157</name>
</gene>
<comment type="function">
    <text evidence="1">Catalyzes the phosphorylation of riboflavin to FMN followed by the adenylation of FMN to FAD.</text>
</comment>
<dbReference type="InterPro" id="IPR015865">
    <property type="entry name" value="Riboflavin_kinase_bac/euk"/>
</dbReference>
<comment type="catalytic activity">
    <reaction evidence="13 15">
        <text>riboflavin + ATP = FMN + ADP + H(+)</text>
        <dbReference type="Rhea" id="RHEA:14357"/>
        <dbReference type="ChEBI" id="CHEBI:15378"/>
        <dbReference type="ChEBI" id="CHEBI:30616"/>
        <dbReference type="ChEBI" id="CHEBI:57986"/>
        <dbReference type="ChEBI" id="CHEBI:58210"/>
        <dbReference type="ChEBI" id="CHEBI:456216"/>
        <dbReference type="EC" id="2.7.1.26"/>
    </reaction>
</comment>
<dbReference type="AlphaFoldDB" id="A0A2V3W3I4"/>
<dbReference type="Pfam" id="PF06574">
    <property type="entry name" value="FAD_syn"/>
    <property type="match status" value="1"/>
</dbReference>
<dbReference type="InterPro" id="IPR023465">
    <property type="entry name" value="Riboflavin_kinase_dom_sf"/>
</dbReference>
<evidence type="ECO:0000256" key="3">
    <source>
        <dbReference type="ARBA" id="ARBA00005201"/>
    </source>
</evidence>
<keyword evidence="7 15" id="KW-0548">Nucleotidyltransferase</keyword>
<dbReference type="Gene3D" id="3.40.50.620">
    <property type="entry name" value="HUPs"/>
    <property type="match status" value="1"/>
</dbReference>
<dbReference type="GO" id="GO:0005524">
    <property type="term" value="F:ATP binding"/>
    <property type="evidence" value="ECO:0007669"/>
    <property type="project" value="UniProtKB-UniRule"/>
</dbReference>
<dbReference type="SUPFAM" id="SSF82114">
    <property type="entry name" value="Riboflavin kinase-like"/>
    <property type="match status" value="1"/>
</dbReference>
<evidence type="ECO:0000313" key="17">
    <source>
        <dbReference type="EMBL" id="PXW88652.1"/>
    </source>
</evidence>
<dbReference type="UniPathway" id="UPA00276">
    <property type="reaction ID" value="UER00406"/>
</dbReference>
<evidence type="ECO:0000256" key="8">
    <source>
        <dbReference type="ARBA" id="ARBA00022741"/>
    </source>
</evidence>
<keyword evidence="8 15" id="KW-0547">Nucleotide-binding</keyword>
<dbReference type="GO" id="GO:0009231">
    <property type="term" value="P:riboflavin biosynthetic process"/>
    <property type="evidence" value="ECO:0007669"/>
    <property type="project" value="InterPro"/>
</dbReference>
<dbReference type="InterPro" id="IPR015864">
    <property type="entry name" value="FAD_synthase"/>
</dbReference>
<dbReference type="SMART" id="SM00904">
    <property type="entry name" value="Flavokinase"/>
    <property type="match status" value="1"/>
</dbReference>
<keyword evidence="5 15" id="KW-0288">FMN</keyword>
<dbReference type="NCBIfam" id="TIGR00083">
    <property type="entry name" value="ribF"/>
    <property type="match status" value="1"/>
</dbReference>
<dbReference type="PANTHER" id="PTHR22749:SF6">
    <property type="entry name" value="RIBOFLAVIN KINASE"/>
    <property type="match status" value="1"/>
</dbReference>
<comment type="pathway">
    <text evidence="3 15">Cofactor biosynthesis; FMN biosynthesis; FMN from riboflavin (ATP route): step 1/1.</text>
</comment>
<evidence type="ECO:0000256" key="15">
    <source>
        <dbReference type="PIRNR" id="PIRNR004491"/>
    </source>
</evidence>
<name>A0A2V3W3I4_9BACI</name>
<protein>
    <recommendedName>
        <fullName evidence="15">Riboflavin biosynthesis protein</fullName>
    </recommendedName>
    <domain>
        <recommendedName>
            <fullName evidence="15">Riboflavin kinase</fullName>
            <ecNumber evidence="15">2.7.1.26</ecNumber>
        </recommendedName>
        <alternativeName>
            <fullName evidence="15">Flavokinase</fullName>
        </alternativeName>
    </domain>
    <domain>
        <recommendedName>
            <fullName evidence="15">FMN adenylyltransferase</fullName>
            <ecNumber evidence="15">2.7.7.2</ecNumber>
        </recommendedName>
        <alternativeName>
            <fullName evidence="15">FAD pyrophosphorylase</fullName>
        </alternativeName>
        <alternativeName>
            <fullName evidence="15">FAD synthase</fullName>
        </alternativeName>
    </domain>
</protein>
<keyword evidence="10 15" id="KW-0274">FAD</keyword>
<comment type="pathway">
    <text evidence="2 15">Cofactor biosynthesis; FAD biosynthesis; FAD from FMN: step 1/1.</text>
</comment>
<keyword evidence="4 15" id="KW-0285">Flavoprotein</keyword>
<accession>A0A2V3W3I4</accession>
<dbReference type="EMBL" id="QJJQ01000003">
    <property type="protein sequence ID" value="PXW88652.1"/>
    <property type="molecule type" value="Genomic_DNA"/>
</dbReference>
<evidence type="ECO:0000256" key="14">
    <source>
        <dbReference type="ARBA" id="ARBA00049494"/>
    </source>
</evidence>
<reference evidence="17 18" key="1">
    <citation type="submission" date="2018-05" db="EMBL/GenBank/DDBJ databases">
        <title>Genomic Encyclopedia of Type Strains, Phase IV (KMG-IV): sequencing the most valuable type-strain genomes for metagenomic binning, comparative biology and taxonomic classification.</title>
        <authorList>
            <person name="Goeker M."/>
        </authorList>
    </citation>
    <scope>NUCLEOTIDE SEQUENCE [LARGE SCALE GENOMIC DNA]</scope>
    <source>
        <strain evidence="17 18">DSM 28556</strain>
    </source>
</reference>
<organism evidence="17 18">
    <name type="scientific">Pseudogracilibacillus auburnensis</name>
    <dbReference type="NCBI Taxonomy" id="1494959"/>
    <lineage>
        <taxon>Bacteria</taxon>
        <taxon>Bacillati</taxon>
        <taxon>Bacillota</taxon>
        <taxon>Bacilli</taxon>
        <taxon>Bacillales</taxon>
        <taxon>Bacillaceae</taxon>
        <taxon>Pseudogracilibacillus</taxon>
    </lineage>
</organism>
<dbReference type="InterPro" id="IPR002606">
    <property type="entry name" value="Riboflavin_kinase_bac"/>
</dbReference>
<evidence type="ECO:0000256" key="13">
    <source>
        <dbReference type="ARBA" id="ARBA00047880"/>
    </source>
</evidence>
<evidence type="ECO:0000259" key="16">
    <source>
        <dbReference type="SMART" id="SM00904"/>
    </source>
</evidence>
<comment type="catalytic activity">
    <reaction evidence="14 15">
        <text>FMN + ATP + H(+) = FAD + diphosphate</text>
        <dbReference type="Rhea" id="RHEA:17237"/>
        <dbReference type="ChEBI" id="CHEBI:15378"/>
        <dbReference type="ChEBI" id="CHEBI:30616"/>
        <dbReference type="ChEBI" id="CHEBI:33019"/>
        <dbReference type="ChEBI" id="CHEBI:57692"/>
        <dbReference type="ChEBI" id="CHEBI:58210"/>
        <dbReference type="EC" id="2.7.7.2"/>
    </reaction>
</comment>
<dbReference type="NCBIfam" id="NF004160">
    <property type="entry name" value="PRK05627.1-3"/>
    <property type="match status" value="1"/>
</dbReference>
<dbReference type="Gene3D" id="2.40.30.30">
    <property type="entry name" value="Riboflavin kinase-like"/>
    <property type="match status" value="1"/>
</dbReference>
<dbReference type="Proteomes" id="UP000247978">
    <property type="component" value="Unassembled WGS sequence"/>
</dbReference>
<dbReference type="CDD" id="cd02064">
    <property type="entry name" value="FAD_synthetase_N"/>
    <property type="match status" value="1"/>
</dbReference>
<dbReference type="OrthoDB" id="9803667at2"/>
<dbReference type="PANTHER" id="PTHR22749">
    <property type="entry name" value="RIBOFLAVIN KINASE/FMN ADENYLYLTRANSFERASE"/>
    <property type="match status" value="1"/>
</dbReference>
<dbReference type="RefSeq" id="WP_110394681.1">
    <property type="nucleotide sequence ID" value="NZ_JADIJL010000015.1"/>
</dbReference>
<dbReference type="Pfam" id="PF01687">
    <property type="entry name" value="Flavokinase"/>
    <property type="match status" value="1"/>
</dbReference>
<comment type="caution">
    <text evidence="17">The sequence shown here is derived from an EMBL/GenBank/DDBJ whole genome shotgun (WGS) entry which is preliminary data.</text>
</comment>
<dbReference type="InterPro" id="IPR014729">
    <property type="entry name" value="Rossmann-like_a/b/a_fold"/>
</dbReference>
<keyword evidence="6 15" id="KW-0808">Transferase</keyword>
<keyword evidence="18" id="KW-1185">Reference proteome</keyword>
<dbReference type="EC" id="2.7.1.26" evidence="15"/>
<evidence type="ECO:0000256" key="1">
    <source>
        <dbReference type="ARBA" id="ARBA00002121"/>
    </source>
</evidence>
<evidence type="ECO:0000313" key="18">
    <source>
        <dbReference type="Proteomes" id="UP000247978"/>
    </source>
</evidence>
<keyword evidence="9 15" id="KW-0418">Kinase</keyword>
<dbReference type="GO" id="GO:0006747">
    <property type="term" value="P:FAD biosynthetic process"/>
    <property type="evidence" value="ECO:0007669"/>
    <property type="project" value="UniProtKB-UniRule"/>
</dbReference>
<evidence type="ECO:0000256" key="12">
    <source>
        <dbReference type="ARBA" id="ARBA00023268"/>
    </source>
</evidence>
<dbReference type="GO" id="GO:0008531">
    <property type="term" value="F:riboflavin kinase activity"/>
    <property type="evidence" value="ECO:0007669"/>
    <property type="project" value="UniProtKB-UniRule"/>
</dbReference>
<dbReference type="GO" id="GO:0009398">
    <property type="term" value="P:FMN biosynthetic process"/>
    <property type="evidence" value="ECO:0007669"/>
    <property type="project" value="UniProtKB-UniRule"/>
</dbReference>
<evidence type="ECO:0000256" key="11">
    <source>
        <dbReference type="ARBA" id="ARBA00022840"/>
    </source>
</evidence>
<evidence type="ECO:0000256" key="6">
    <source>
        <dbReference type="ARBA" id="ARBA00022679"/>
    </source>
</evidence>
<dbReference type="UniPathway" id="UPA00277">
    <property type="reaction ID" value="UER00407"/>
</dbReference>
<dbReference type="EC" id="2.7.7.2" evidence="15"/>
<evidence type="ECO:0000256" key="10">
    <source>
        <dbReference type="ARBA" id="ARBA00022827"/>
    </source>
</evidence>
<comment type="similarity">
    <text evidence="15">Belongs to the ribF family.</text>
</comment>
<dbReference type="GO" id="GO:0003919">
    <property type="term" value="F:FMN adenylyltransferase activity"/>
    <property type="evidence" value="ECO:0007669"/>
    <property type="project" value="UniProtKB-UniRule"/>
</dbReference>
<evidence type="ECO:0000256" key="4">
    <source>
        <dbReference type="ARBA" id="ARBA00022630"/>
    </source>
</evidence>
<sequence>MQTIKLTYPHTLKANNVPETIAAIGFFDGIHKGHQAVIQQAVQLAKEQQKESAVITFHPHPSVVLNDPDKPVQYITPVGEKERLLSEMNVDRLYIITFNKQLSKLTPKQFVNHFIIDLHIKHVVAGFDFTFGHKGAGNMDNISQYTNREFTTSVIRKVECKEEKISSTRIRKYLHQGAVDNIKPLLGRVYTTKGTVIEGDKRGRKLGFPTANMQISNEKLLPKQGVYAVKVIYQNNTYNGMANLGVKPTFVSGELKPSVEVFIFDFDQDIYGEEIVVLWYQYIRDEKKFNGIAEIVAQLEKDEQTIRNYFR</sequence>